<sequence length="209" mass="23638">MLKKTYLFLIATFTVLALFVRNSSYFGFDLVITHWIQSIQIPGFDLVMLFISKLGDPFWGSILVLFFVSVAAAANKWQTALMIAATASSMVFLNQILKLLINRPRPDPALVHVVGIFKKSDSFPSGHVMFYVGLYGFLFFIVYTQFRKNRWLRAALISLLAALIGLIGVSRIYLGVHWFSDVLGAYILGLSWLIVMIWVYAKISSRALK</sequence>
<dbReference type="CDD" id="cd03392">
    <property type="entry name" value="PAP2_like_2"/>
    <property type="match status" value="1"/>
</dbReference>
<accession>A0A1F5KJE2</accession>
<dbReference type="InterPro" id="IPR000326">
    <property type="entry name" value="PAP2/HPO"/>
</dbReference>
<evidence type="ECO:0000313" key="3">
    <source>
        <dbReference type="EMBL" id="OGE40959.1"/>
    </source>
</evidence>
<dbReference type="PANTHER" id="PTHR14969:SF13">
    <property type="entry name" value="AT30094P"/>
    <property type="match status" value="1"/>
</dbReference>
<dbReference type="Gene3D" id="1.20.144.10">
    <property type="entry name" value="Phosphatidic acid phosphatase type 2/haloperoxidase"/>
    <property type="match status" value="1"/>
</dbReference>
<comment type="caution">
    <text evidence="3">The sequence shown here is derived from an EMBL/GenBank/DDBJ whole genome shotgun (WGS) entry which is preliminary data.</text>
</comment>
<proteinExistence type="predicted"/>
<evidence type="ECO:0000256" key="1">
    <source>
        <dbReference type="SAM" id="Phobius"/>
    </source>
</evidence>
<dbReference type="PANTHER" id="PTHR14969">
    <property type="entry name" value="SPHINGOSINE-1-PHOSPHATE PHOSPHOHYDROLASE"/>
    <property type="match status" value="1"/>
</dbReference>
<feature type="transmembrane region" description="Helical" evidence="1">
    <location>
        <begin position="156"/>
        <end position="176"/>
    </location>
</feature>
<dbReference type="SMART" id="SM00014">
    <property type="entry name" value="acidPPc"/>
    <property type="match status" value="1"/>
</dbReference>
<keyword evidence="1" id="KW-0812">Transmembrane</keyword>
<name>A0A1F5KJE2_9BACT</name>
<evidence type="ECO:0000313" key="4">
    <source>
        <dbReference type="Proteomes" id="UP000177328"/>
    </source>
</evidence>
<dbReference type="InterPro" id="IPR036938">
    <property type="entry name" value="PAP2/HPO_sf"/>
</dbReference>
<dbReference type="EMBL" id="MFDD01000003">
    <property type="protein sequence ID" value="OGE40959.1"/>
    <property type="molecule type" value="Genomic_DNA"/>
</dbReference>
<feature type="transmembrane region" description="Helical" evidence="1">
    <location>
        <begin position="128"/>
        <end position="144"/>
    </location>
</feature>
<evidence type="ECO:0000259" key="2">
    <source>
        <dbReference type="SMART" id="SM00014"/>
    </source>
</evidence>
<keyword evidence="1" id="KW-1133">Transmembrane helix</keyword>
<dbReference type="AlphaFoldDB" id="A0A1F5KJE2"/>
<feature type="domain" description="Phosphatidic acid phosphatase type 2/haloperoxidase" evidence="2">
    <location>
        <begin position="79"/>
        <end position="197"/>
    </location>
</feature>
<reference evidence="3 4" key="1">
    <citation type="journal article" date="2016" name="Nat. Commun.">
        <title>Thousands of microbial genomes shed light on interconnected biogeochemical processes in an aquifer system.</title>
        <authorList>
            <person name="Anantharaman K."/>
            <person name="Brown C.T."/>
            <person name="Hug L.A."/>
            <person name="Sharon I."/>
            <person name="Castelle C.J."/>
            <person name="Probst A.J."/>
            <person name="Thomas B.C."/>
            <person name="Singh A."/>
            <person name="Wilkins M.J."/>
            <person name="Karaoz U."/>
            <person name="Brodie E.L."/>
            <person name="Williams K.H."/>
            <person name="Hubbard S.S."/>
            <person name="Banfield J.F."/>
        </authorList>
    </citation>
    <scope>NUCLEOTIDE SEQUENCE [LARGE SCALE GENOMIC DNA]</scope>
</reference>
<dbReference type="Pfam" id="PF01569">
    <property type="entry name" value="PAP2"/>
    <property type="match status" value="1"/>
</dbReference>
<feature type="transmembrane region" description="Helical" evidence="1">
    <location>
        <begin position="182"/>
        <end position="201"/>
    </location>
</feature>
<protein>
    <recommendedName>
        <fullName evidence="2">Phosphatidic acid phosphatase type 2/haloperoxidase domain-containing protein</fullName>
    </recommendedName>
</protein>
<keyword evidence="1" id="KW-0472">Membrane</keyword>
<dbReference type="SUPFAM" id="SSF48317">
    <property type="entry name" value="Acid phosphatase/Vanadium-dependent haloperoxidase"/>
    <property type="match status" value="1"/>
</dbReference>
<organism evidence="3 4">
    <name type="scientific">Candidatus Daviesbacteria bacterium RIFCSPHIGHO2_02_FULL_43_12</name>
    <dbReference type="NCBI Taxonomy" id="1797776"/>
    <lineage>
        <taxon>Bacteria</taxon>
        <taxon>Candidatus Daviesiibacteriota</taxon>
    </lineage>
</organism>
<feature type="transmembrane region" description="Helical" evidence="1">
    <location>
        <begin position="81"/>
        <end position="101"/>
    </location>
</feature>
<gene>
    <name evidence="3" type="ORF">A3D25_02885</name>
</gene>
<dbReference type="Proteomes" id="UP000177328">
    <property type="component" value="Unassembled WGS sequence"/>
</dbReference>